<evidence type="ECO:0000313" key="1">
    <source>
        <dbReference type="EMBL" id="JAD61559.1"/>
    </source>
</evidence>
<organism evidence="1">
    <name type="scientific">Arundo donax</name>
    <name type="common">Giant reed</name>
    <name type="synonym">Donax arundinaceus</name>
    <dbReference type="NCBI Taxonomy" id="35708"/>
    <lineage>
        <taxon>Eukaryota</taxon>
        <taxon>Viridiplantae</taxon>
        <taxon>Streptophyta</taxon>
        <taxon>Embryophyta</taxon>
        <taxon>Tracheophyta</taxon>
        <taxon>Spermatophyta</taxon>
        <taxon>Magnoliopsida</taxon>
        <taxon>Liliopsida</taxon>
        <taxon>Poales</taxon>
        <taxon>Poaceae</taxon>
        <taxon>PACMAD clade</taxon>
        <taxon>Arundinoideae</taxon>
        <taxon>Arundineae</taxon>
        <taxon>Arundo</taxon>
    </lineage>
</organism>
<reference evidence="1" key="2">
    <citation type="journal article" date="2015" name="Data Brief">
        <title>Shoot transcriptome of the giant reed, Arundo donax.</title>
        <authorList>
            <person name="Barrero R.A."/>
            <person name="Guerrero F.D."/>
            <person name="Moolhuijzen P."/>
            <person name="Goolsby J.A."/>
            <person name="Tidwell J."/>
            <person name="Bellgard S.E."/>
            <person name="Bellgard M.I."/>
        </authorList>
    </citation>
    <scope>NUCLEOTIDE SEQUENCE</scope>
    <source>
        <tissue evidence="1">Shoot tissue taken approximately 20 cm above the soil surface</tissue>
    </source>
</reference>
<proteinExistence type="predicted"/>
<sequence>MLPHDIHFIHNSSSCPYQLDSVTPRSGTSRFN</sequence>
<dbReference type="AlphaFoldDB" id="A0A0A9BC81"/>
<accession>A0A0A9BC81</accession>
<dbReference type="EMBL" id="GBRH01236336">
    <property type="protein sequence ID" value="JAD61559.1"/>
    <property type="molecule type" value="Transcribed_RNA"/>
</dbReference>
<name>A0A0A9BC81_ARUDO</name>
<protein>
    <submittedName>
        <fullName evidence="1">Uncharacterized protein</fullName>
    </submittedName>
</protein>
<reference evidence="1" key="1">
    <citation type="submission" date="2014-09" db="EMBL/GenBank/DDBJ databases">
        <authorList>
            <person name="Magalhaes I.L.F."/>
            <person name="Oliveira U."/>
            <person name="Santos F.R."/>
            <person name="Vidigal T.H.D.A."/>
            <person name="Brescovit A.D."/>
            <person name="Santos A.J."/>
        </authorList>
    </citation>
    <scope>NUCLEOTIDE SEQUENCE</scope>
    <source>
        <tissue evidence="1">Shoot tissue taken approximately 20 cm above the soil surface</tissue>
    </source>
</reference>